<organism evidence="2 3">
    <name type="scientific">Brassica napus</name>
    <name type="common">Rape</name>
    <dbReference type="NCBI Taxonomy" id="3708"/>
    <lineage>
        <taxon>Eukaryota</taxon>
        <taxon>Viridiplantae</taxon>
        <taxon>Streptophyta</taxon>
        <taxon>Embryophyta</taxon>
        <taxon>Tracheophyta</taxon>
        <taxon>Spermatophyta</taxon>
        <taxon>Magnoliopsida</taxon>
        <taxon>eudicotyledons</taxon>
        <taxon>Gunneridae</taxon>
        <taxon>Pentapetalae</taxon>
        <taxon>rosids</taxon>
        <taxon>malvids</taxon>
        <taxon>Brassicales</taxon>
        <taxon>Brassicaceae</taxon>
        <taxon>Brassiceae</taxon>
        <taxon>Brassica</taxon>
    </lineage>
</organism>
<dbReference type="Proteomes" id="UP000028999">
    <property type="component" value="Unassembled WGS sequence"/>
</dbReference>
<sequence length="29" mass="3307">MREEEPSETGPKRKTGPKRFNQKSQTGMA</sequence>
<proteinExistence type="predicted"/>
<feature type="compositionally biased region" description="Basic residues" evidence="1">
    <location>
        <begin position="12"/>
        <end position="21"/>
    </location>
</feature>
<feature type="region of interest" description="Disordered" evidence="1">
    <location>
        <begin position="1"/>
        <end position="29"/>
    </location>
</feature>
<dbReference type="AlphaFoldDB" id="A0A078IW35"/>
<accession>A0A078IW35</accession>
<protein>
    <submittedName>
        <fullName evidence="2">BnaA05g34720D protein</fullName>
    </submittedName>
</protein>
<evidence type="ECO:0000313" key="2">
    <source>
        <dbReference type="EMBL" id="CDY53599.1"/>
    </source>
</evidence>
<dbReference type="EMBL" id="LK033218">
    <property type="protein sequence ID" value="CDY53599.1"/>
    <property type="molecule type" value="Genomic_DNA"/>
</dbReference>
<dbReference type="Gramene" id="CDY53599">
    <property type="protein sequence ID" value="CDY53599"/>
    <property type="gene ID" value="GSBRNA2T00011051001"/>
</dbReference>
<evidence type="ECO:0000256" key="1">
    <source>
        <dbReference type="SAM" id="MobiDB-lite"/>
    </source>
</evidence>
<keyword evidence="3" id="KW-1185">Reference proteome</keyword>
<name>A0A078IW35_BRANA</name>
<evidence type="ECO:0000313" key="3">
    <source>
        <dbReference type="Proteomes" id="UP000028999"/>
    </source>
</evidence>
<gene>
    <name evidence="2" type="primary">BnaA05g34720D</name>
    <name evidence="2" type="ORF">GSBRNA2T00011051001</name>
</gene>
<dbReference type="PaxDb" id="3708-A0A078IW35"/>
<reference evidence="2 3" key="1">
    <citation type="journal article" date="2014" name="Science">
        <title>Plant genetics. Early allopolyploid evolution in the post-Neolithic Brassica napus oilseed genome.</title>
        <authorList>
            <person name="Chalhoub B."/>
            <person name="Denoeud F."/>
            <person name="Liu S."/>
            <person name="Parkin I.A."/>
            <person name="Tang H."/>
            <person name="Wang X."/>
            <person name="Chiquet J."/>
            <person name="Belcram H."/>
            <person name="Tong C."/>
            <person name="Samans B."/>
            <person name="Correa M."/>
            <person name="Da Silva C."/>
            <person name="Just J."/>
            <person name="Falentin C."/>
            <person name="Koh C.S."/>
            <person name="Le Clainche I."/>
            <person name="Bernard M."/>
            <person name="Bento P."/>
            <person name="Noel B."/>
            <person name="Labadie K."/>
            <person name="Alberti A."/>
            <person name="Charles M."/>
            <person name="Arnaud D."/>
            <person name="Guo H."/>
            <person name="Daviaud C."/>
            <person name="Alamery S."/>
            <person name="Jabbari K."/>
            <person name="Zhao M."/>
            <person name="Edger P.P."/>
            <person name="Chelaifa H."/>
            <person name="Tack D."/>
            <person name="Lassalle G."/>
            <person name="Mestiri I."/>
            <person name="Schnel N."/>
            <person name="Le Paslier M.C."/>
            <person name="Fan G."/>
            <person name="Renault V."/>
            <person name="Bayer P.E."/>
            <person name="Golicz A.A."/>
            <person name="Manoli S."/>
            <person name="Lee T.H."/>
            <person name="Thi V.H."/>
            <person name="Chalabi S."/>
            <person name="Hu Q."/>
            <person name="Fan C."/>
            <person name="Tollenaere R."/>
            <person name="Lu Y."/>
            <person name="Battail C."/>
            <person name="Shen J."/>
            <person name="Sidebottom C.H."/>
            <person name="Wang X."/>
            <person name="Canaguier A."/>
            <person name="Chauveau A."/>
            <person name="Berard A."/>
            <person name="Deniot G."/>
            <person name="Guan M."/>
            <person name="Liu Z."/>
            <person name="Sun F."/>
            <person name="Lim Y.P."/>
            <person name="Lyons E."/>
            <person name="Town C.D."/>
            <person name="Bancroft I."/>
            <person name="Wang X."/>
            <person name="Meng J."/>
            <person name="Ma J."/>
            <person name="Pires J.C."/>
            <person name="King G.J."/>
            <person name="Brunel D."/>
            <person name="Delourme R."/>
            <person name="Renard M."/>
            <person name="Aury J.M."/>
            <person name="Adams K.L."/>
            <person name="Batley J."/>
            <person name="Snowdon R.J."/>
            <person name="Tost J."/>
            <person name="Edwards D."/>
            <person name="Zhou Y."/>
            <person name="Hua W."/>
            <person name="Sharpe A.G."/>
            <person name="Paterson A.H."/>
            <person name="Guan C."/>
            <person name="Wincker P."/>
        </authorList>
    </citation>
    <scope>NUCLEOTIDE SEQUENCE [LARGE SCALE GENOMIC DNA]</scope>
    <source>
        <strain evidence="3">cv. Darmor-bzh</strain>
    </source>
</reference>